<keyword evidence="13" id="KW-1185">Reference proteome</keyword>
<dbReference type="Pfam" id="PF01725">
    <property type="entry name" value="Ham1p_like"/>
    <property type="match status" value="1"/>
</dbReference>
<comment type="catalytic activity">
    <reaction evidence="10">
        <text>ITP + H2O = IMP + diphosphate + H(+)</text>
        <dbReference type="Rhea" id="RHEA:29399"/>
        <dbReference type="ChEBI" id="CHEBI:15377"/>
        <dbReference type="ChEBI" id="CHEBI:15378"/>
        <dbReference type="ChEBI" id="CHEBI:33019"/>
        <dbReference type="ChEBI" id="CHEBI:58053"/>
        <dbReference type="ChEBI" id="CHEBI:61402"/>
        <dbReference type="EC" id="3.6.1.66"/>
    </reaction>
</comment>
<dbReference type="GO" id="GO:0036220">
    <property type="term" value="F:ITP diphosphatase activity"/>
    <property type="evidence" value="ECO:0007669"/>
    <property type="project" value="UniProtKB-UniRule"/>
</dbReference>
<evidence type="ECO:0000313" key="12">
    <source>
        <dbReference type="EMBL" id="QKI90103.1"/>
    </source>
</evidence>
<evidence type="ECO:0000256" key="1">
    <source>
        <dbReference type="ARBA" id="ARBA00008023"/>
    </source>
</evidence>
<organism evidence="12 13">
    <name type="scientific">Thiomicrorhabdus xiamenensis</name>
    <dbReference type="NCBI Taxonomy" id="2739063"/>
    <lineage>
        <taxon>Bacteria</taxon>
        <taxon>Pseudomonadati</taxon>
        <taxon>Pseudomonadota</taxon>
        <taxon>Gammaproteobacteria</taxon>
        <taxon>Thiotrichales</taxon>
        <taxon>Piscirickettsiaceae</taxon>
        <taxon>Thiomicrorhabdus</taxon>
    </lineage>
</organism>
<dbReference type="GO" id="GO:0035870">
    <property type="term" value="F:dITP diphosphatase activity"/>
    <property type="evidence" value="ECO:0007669"/>
    <property type="project" value="UniProtKB-UniRule"/>
</dbReference>
<dbReference type="KEGG" id="txa:HQN79_11220"/>
<dbReference type="NCBIfam" id="TIGR00042">
    <property type="entry name" value="RdgB/HAM1 family non-canonical purine NTP pyrophosphatase"/>
    <property type="match status" value="1"/>
</dbReference>
<keyword evidence="5 10" id="KW-0378">Hydrolase</keyword>
<feature type="active site" description="Proton acceptor" evidence="10">
    <location>
        <position position="69"/>
    </location>
</feature>
<evidence type="ECO:0000256" key="4">
    <source>
        <dbReference type="ARBA" id="ARBA00022741"/>
    </source>
</evidence>
<evidence type="ECO:0000256" key="10">
    <source>
        <dbReference type="HAMAP-Rule" id="MF_01405"/>
    </source>
</evidence>
<feature type="binding site" evidence="10">
    <location>
        <position position="40"/>
    </location>
    <ligand>
        <name>Mg(2+)</name>
        <dbReference type="ChEBI" id="CHEBI:18420"/>
    </ligand>
</feature>
<dbReference type="EMBL" id="CP054020">
    <property type="protein sequence ID" value="QKI90103.1"/>
    <property type="molecule type" value="Genomic_DNA"/>
</dbReference>
<sequence length="201" mass="22228">MQKIVLASGNRGKLKEMSDILAPYGWEVHAQSEFFSEEAEETGLSFIENAILKARFAAQKTGLPAIADDSGIEVHALKGRPGIYSARYSADEVDQVSDESNLQKLLKELEGVPDNARQASYYCAMVYVDHAEDPTPIVGLGRWYGEILRAKRGEGGFGYDPIFWVEELGKSAAELPKEQKNQISHRAQALNALLMQLRRGA</sequence>
<feature type="binding site" evidence="10">
    <location>
        <position position="69"/>
    </location>
    <ligand>
        <name>Mg(2+)</name>
        <dbReference type="ChEBI" id="CHEBI:18420"/>
    </ligand>
</feature>
<comment type="cofactor">
    <cofactor evidence="10">
        <name>Mg(2+)</name>
        <dbReference type="ChEBI" id="CHEBI:18420"/>
    </cofactor>
    <text evidence="10">Binds 1 Mg(2+) ion per subunit.</text>
</comment>
<comment type="similarity">
    <text evidence="1 10 11">Belongs to the HAM1 NTPase family.</text>
</comment>
<dbReference type="Gene3D" id="3.90.950.10">
    <property type="match status" value="1"/>
</dbReference>
<dbReference type="GO" id="GO:0009146">
    <property type="term" value="P:purine nucleoside triphosphate catabolic process"/>
    <property type="evidence" value="ECO:0007669"/>
    <property type="project" value="UniProtKB-UniRule"/>
</dbReference>
<evidence type="ECO:0000256" key="8">
    <source>
        <dbReference type="ARBA" id="ARBA00051875"/>
    </source>
</evidence>
<dbReference type="FunFam" id="3.90.950.10:FF:000001">
    <property type="entry name" value="dITP/XTP pyrophosphatase"/>
    <property type="match status" value="1"/>
</dbReference>
<evidence type="ECO:0000256" key="11">
    <source>
        <dbReference type="RuleBase" id="RU003781"/>
    </source>
</evidence>
<dbReference type="HAMAP" id="MF_01405">
    <property type="entry name" value="Non_canon_purine_NTPase"/>
    <property type="match status" value="1"/>
</dbReference>
<protein>
    <recommendedName>
        <fullName evidence="10">dITP/XTP pyrophosphatase</fullName>
        <ecNumber evidence="10">3.6.1.66</ecNumber>
    </recommendedName>
    <alternativeName>
        <fullName evidence="10">Non-canonical purine NTP pyrophosphatase</fullName>
    </alternativeName>
    <alternativeName>
        <fullName evidence="10">Non-standard purine NTP pyrophosphatase</fullName>
    </alternativeName>
    <alternativeName>
        <fullName evidence="10">Nucleoside-triphosphate diphosphatase</fullName>
    </alternativeName>
    <alternativeName>
        <fullName evidence="10">Nucleoside-triphosphate pyrophosphatase</fullName>
        <shortName evidence="10">NTPase</shortName>
    </alternativeName>
</protein>
<dbReference type="GO" id="GO:0017111">
    <property type="term" value="F:ribonucleoside triphosphate phosphatase activity"/>
    <property type="evidence" value="ECO:0007669"/>
    <property type="project" value="InterPro"/>
</dbReference>
<dbReference type="AlphaFoldDB" id="A0A7D4ST17"/>
<proteinExistence type="inferred from homology"/>
<keyword evidence="6 10" id="KW-0460">Magnesium</keyword>
<dbReference type="GO" id="GO:0046872">
    <property type="term" value="F:metal ion binding"/>
    <property type="evidence" value="ECO:0007669"/>
    <property type="project" value="UniProtKB-KW"/>
</dbReference>
<comment type="catalytic activity">
    <reaction evidence="9 10">
        <text>XTP + H2O = XMP + diphosphate + H(+)</text>
        <dbReference type="Rhea" id="RHEA:28610"/>
        <dbReference type="ChEBI" id="CHEBI:15377"/>
        <dbReference type="ChEBI" id="CHEBI:15378"/>
        <dbReference type="ChEBI" id="CHEBI:33019"/>
        <dbReference type="ChEBI" id="CHEBI:57464"/>
        <dbReference type="ChEBI" id="CHEBI:61314"/>
        <dbReference type="EC" id="3.6.1.66"/>
    </reaction>
</comment>
<dbReference type="PANTHER" id="PTHR11067:SF9">
    <property type="entry name" value="INOSINE TRIPHOSPHATE PYROPHOSPHATASE"/>
    <property type="match status" value="1"/>
</dbReference>
<evidence type="ECO:0000256" key="7">
    <source>
        <dbReference type="ARBA" id="ARBA00023080"/>
    </source>
</evidence>
<dbReference type="InterPro" id="IPR029001">
    <property type="entry name" value="ITPase-like_fam"/>
</dbReference>
<dbReference type="Proteomes" id="UP000504724">
    <property type="component" value="Chromosome"/>
</dbReference>
<comment type="subunit">
    <text evidence="2 10">Homodimer.</text>
</comment>
<evidence type="ECO:0000256" key="9">
    <source>
        <dbReference type="ARBA" id="ARBA00052017"/>
    </source>
</evidence>
<keyword evidence="3 10" id="KW-0479">Metal-binding</keyword>
<dbReference type="InterPro" id="IPR002637">
    <property type="entry name" value="RdgB/HAM1"/>
</dbReference>
<feature type="binding site" evidence="10">
    <location>
        <begin position="8"/>
        <end position="13"/>
    </location>
    <ligand>
        <name>substrate</name>
    </ligand>
</feature>
<dbReference type="CDD" id="cd00515">
    <property type="entry name" value="HAM1"/>
    <property type="match status" value="1"/>
</dbReference>
<dbReference type="GO" id="GO:0036222">
    <property type="term" value="F:XTP diphosphatase activity"/>
    <property type="evidence" value="ECO:0007669"/>
    <property type="project" value="UniProtKB-UniRule"/>
</dbReference>
<evidence type="ECO:0000256" key="6">
    <source>
        <dbReference type="ARBA" id="ARBA00022842"/>
    </source>
</evidence>
<dbReference type="PANTHER" id="PTHR11067">
    <property type="entry name" value="INOSINE TRIPHOSPHATE PYROPHOSPHATASE/HAM1 PROTEIN"/>
    <property type="match status" value="1"/>
</dbReference>
<evidence type="ECO:0000256" key="2">
    <source>
        <dbReference type="ARBA" id="ARBA00011738"/>
    </source>
</evidence>
<name>A0A7D4ST17_9GAMM</name>
<feature type="binding site" evidence="10">
    <location>
        <begin position="185"/>
        <end position="186"/>
    </location>
    <ligand>
        <name>substrate</name>
    </ligand>
</feature>
<accession>A0A7D4ST17</accession>
<dbReference type="InterPro" id="IPR020922">
    <property type="entry name" value="dITP/XTP_pyrophosphatase"/>
</dbReference>
<gene>
    <name evidence="12" type="primary">rdgB</name>
    <name evidence="12" type="ORF">HQN79_11220</name>
</gene>
<keyword evidence="7 10" id="KW-0546">Nucleotide metabolism</keyword>
<feature type="binding site" evidence="10">
    <location>
        <position position="70"/>
    </location>
    <ligand>
        <name>substrate</name>
    </ligand>
</feature>
<dbReference type="SUPFAM" id="SSF52972">
    <property type="entry name" value="ITPase-like"/>
    <property type="match status" value="1"/>
</dbReference>
<feature type="binding site" evidence="10">
    <location>
        <begin position="157"/>
        <end position="160"/>
    </location>
    <ligand>
        <name>substrate</name>
    </ligand>
</feature>
<dbReference type="RefSeq" id="WP_173286577.1">
    <property type="nucleotide sequence ID" value="NZ_CP054020.1"/>
</dbReference>
<evidence type="ECO:0000313" key="13">
    <source>
        <dbReference type="Proteomes" id="UP000504724"/>
    </source>
</evidence>
<evidence type="ECO:0000256" key="5">
    <source>
        <dbReference type="ARBA" id="ARBA00022801"/>
    </source>
</evidence>
<dbReference type="GO" id="GO:0009117">
    <property type="term" value="P:nucleotide metabolic process"/>
    <property type="evidence" value="ECO:0007669"/>
    <property type="project" value="UniProtKB-KW"/>
</dbReference>
<dbReference type="GO" id="GO:0005829">
    <property type="term" value="C:cytosol"/>
    <property type="evidence" value="ECO:0007669"/>
    <property type="project" value="TreeGrafter"/>
</dbReference>
<reference evidence="12 13" key="1">
    <citation type="submission" date="2020-05" db="EMBL/GenBank/DDBJ databases">
        <title>Thiomicrorhabdus sediminis sp.nov. and Thiomicrorhabdus xiamenensis sp.nov., novel sulfur-oxidizing bacteria isolated from coastal sediment.</title>
        <authorList>
            <person name="Liu X."/>
        </authorList>
    </citation>
    <scope>NUCLEOTIDE SEQUENCE [LARGE SCALE GENOMIC DNA]</scope>
    <source>
        <strain evidence="12 13">G2</strain>
    </source>
</reference>
<keyword evidence="4 10" id="KW-0547">Nucleotide-binding</keyword>
<comment type="catalytic activity">
    <reaction evidence="8 10">
        <text>dITP + H2O = dIMP + diphosphate + H(+)</text>
        <dbReference type="Rhea" id="RHEA:28342"/>
        <dbReference type="ChEBI" id="CHEBI:15377"/>
        <dbReference type="ChEBI" id="CHEBI:15378"/>
        <dbReference type="ChEBI" id="CHEBI:33019"/>
        <dbReference type="ChEBI" id="CHEBI:61194"/>
        <dbReference type="ChEBI" id="CHEBI:61382"/>
        <dbReference type="EC" id="3.6.1.66"/>
    </reaction>
</comment>
<dbReference type="EC" id="3.6.1.66" evidence="10"/>
<feature type="binding site" evidence="10">
    <location>
        <position position="180"/>
    </location>
    <ligand>
        <name>substrate</name>
    </ligand>
</feature>
<comment type="function">
    <text evidence="10">Pyrophosphatase that catalyzes the hydrolysis of nucleoside triphosphates to their monophosphate derivatives, with a high preference for the non-canonical purine nucleotides XTP (xanthosine triphosphate), dITP (deoxyinosine triphosphate) and ITP. Seems to function as a house-cleaning enzyme that removes non-canonical purine nucleotides from the nucleotide pool, thus preventing their incorporation into DNA/RNA and avoiding chromosomal lesions.</text>
</comment>
<dbReference type="GO" id="GO:0000166">
    <property type="term" value="F:nucleotide binding"/>
    <property type="evidence" value="ECO:0007669"/>
    <property type="project" value="UniProtKB-KW"/>
</dbReference>
<evidence type="ECO:0000256" key="3">
    <source>
        <dbReference type="ARBA" id="ARBA00022723"/>
    </source>
</evidence>